<evidence type="ECO:0000313" key="1">
    <source>
        <dbReference type="EMBL" id="KAI4302902.1"/>
    </source>
</evidence>
<organism evidence="1 2">
    <name type="scientific">Melastoma candidum</name>
    <dbReference type="NCBI Taxonomy" id="119954"/>
    <lineage>
        <taxon>Eukaryota</taxon>
        <taxon>Viridiplantae</taxon>
        <taxon>Streptophyta</taxon>
        <taxon>Embryophyta</taxon>
        <taxon>Tracheophyta</taxon>
        <taxon>Spermatophyta</taxon>
        <taxon>Magnoliopsida</taxon>
        <taxon>eudicotyledons</taxon>
        <taxon>Gunneridae</taxon>
        <taxon>Pentapetalae</taxon>
        <taxon>rosids</taxon>
        <taxon>malvids</taxon>
        <taxon>Myrtales</taxon>
        <taxon>Melastomataceae</taxon>
        <taxon>Melastomatoideae</taxon>
        <taxon>Melastomateae</taxon>
        <taxon>Melastoma</taxon>
    </lineage>
</organism>
<proteinExistence type="predicted"/>
<gene>
    <name evidence="1" type="ORF">MLD38_038595</name>
</gene>
<comment type="caution">
    <text evidence="1">The sequence shown here is derived from an EMBL/GenBank/DDBJ whole genome shotgun (WGS) entry which is preliminary data.</text>
</comment>
<reference evidence="2" key="1">
    <citation type="journal article" date="2023" name="Front. Plant Sci.">
        <title>Chromosomal-level genome assembly of Melastoma candidum provides insights into trichome evolution.</title>
        <authorList>
            <person name="Zhong Y."/>
            <person name="Wu W."/>
            <person name="Sun C."/>
            <person name="Zou P."/>
            <person name="Liu Y."/>
            <person name="Dai S."/>
            <person name="Zhou R."/>
        </authorList>
    </citation>
    <scope>NUCLEOTIDE SEQUENCE [LARGE SCALE GENOMIC DNA]</scope>
</reference>
<dbReference type="EMBL" id="CM042891">
    <property type="protein sequence ID" value="KAI4302902.1"/>
    <property type="molecule type" value="Genomic_DNA"/>
</dbReference>
<accession>A0ACB9L0M4</accession>
<protein>
    <submittedName>
        <fullName evidence="1">Uncharacterized protein</fullName>
    </submittedName>
</protein>
<sequence>MAELELVVFVLLVILRCLNPSYGANEDRCAPKVCLQGQPSIRFPYRLNNLQNDSCSYPGFELSCNADGNTVINLPYSGEFLVDFIHYRQQNIWLKDPNDCLPQRLKNFNLMGSTLQAAGYRGFTFWNCSNISDRKLPGLTRVGCLSGENYSIMALPTDELSNTDPKSVEGCHDTWNLQVPSVPKDWSSSLTIKTIGLKWDVPDCESCEEQHGTCALKNEKSREVTCSYPDDEAKDKPKHSNWGMIVGMMMPWILLMAVSCYISKKSKARDHPAALTAPHSPERGQRGQLRSPATIGIDSSSSTLGMDSPTIASYPKIQINENTTKLIEPMGNDTCAICLLEYCTNDTIKIIPECNHHFHDHCIDQWLRKKATCPLCRKQQHRHQPQHE</sequence>
<dbReference type="Proteomes" id="UP001057402">
    <property type="component" value="Chromosome 12"/>
</dbReference>
<keyword evidence="2" id="KW-1185">Reference proteome</keyword>
<name>A0ACB9L0M4_9MYRT</name>
<evidence type="ECO:0000313" key="2">
    <source>
        <dbReference type="Proteomes" id="UP001057402"/>
    </source>
</evidence>